<name>A0A2Z7ACB0_9LAMI</name>
<evidence type="ECO:0000313" key="2">
    <source>
        <dbReference type="Proteomes" id="UP000250235"/>
    </source>
</evidence>
<keyword evidence="2" id="KW-1185">Reference proteome</keyword>
<proteinExistence type="predicted"/>
<dbReference type="EMBL" id="KV016735">
    <property type="protein sequence ID" value="KZV19261.1"/>
    <property type="molecule type" value="Genomic_DNA"/>
</dbReference>
<gene>
    <name evidence="1" type="ORF">F511_21183</name>
</gene>
<reference evidence="1 2" key="1">
    <citation type="journal article" date="2015" name="Proc. Natl. Acad. Sci. U.S.A.">
        <title>The resurrection genome of Boea hygrometrica: A blueprint for survival of dehydration.</title>
        <authorList>
            <person name="Xiao L."/>
            <person name="Yang G."/>
            <person name="Zhang L."/>
            <person name="Yang X."/>
            <person name="Zhao S."/>
            <person name="Ji Z."/>
            <person name="Zhou Q."/>
            <person name="Hu M."/>
            <person name="Wang Y."/>
            <person name="Chen M."/>
            <person name="Xu Y."/>
            <person name="Jin H."/>
            <person name="Xiao X."/>
            <person name="Hu G."/>
            <person name="Bao F."/>
            <person name="Hu Y."/>
            <person name="Wan P."/>
            <person name="Li L."/>
            <person name="Deng X."/>
            <person name="Kuang T."/>
            <person name="Xiang C."/>
            <person name="Zhu J.K."/>
            <person name="Oliver M.J."/>
            <person name="He Y."/>
        </authorList>
    </citation>
    <scope>NUCLEOTIDE SEQUENCE [LARGE SCALE GENOMIC DNA]</scope>
    <source>
        <strain evidence="2">cv. XS01</strain>
    </source>
</reference>
<accession>A0A2Z7ACB0</accession>
<organism evidence="1 2">
    <name type="scientific">Dorcoceras hygrometricum</name>
    <dbReference type="NCBI Taxonomy" id="472368"/>
    <lineage>
        <taxon>Eukaryota</taxon>
        <taxon>Viridiplantae</taxon>
        <taxon>Streptophyta</taxon>
        <taxon>Embryophyta</taxon>
        <taxon>Tracheophyta</taxon>
        <taxon>Spermatophyta</taxon>
        <taxon>Magnoliopsida</taxon>
        <taxon>eudicotyledons</taxon>
        <taxon>Gunneridae</taxon>
        <taxon>Pentapetalae</taxon>
        <taxon>asterids</taxon>
        <taxon>lamiids</taxon>
        <taxon>Lamiales</taxon>
        <taxon>Gesneriaceae</taxon>
        <taxon>Didymocarpoideae</taxon>
        <taxon>Trichosporeae</taxon>
        <taxon>Loxocarpinae</taxon>
        <taxon>Dorcoceras</taxon>
    </lineage>
</organism>
<protein>
    <submittedName>
        <fullName evidence="1">Cupredoxin superfamily protein isoform 1</fullName>
    </submittedName>
</protein>
<dbReference type="AlphaFoldDB" id="A0A2Z7ACB0"/>
<sequence>MVKRLETSSHDPLGITDSACKNHSVMVSVQYGPFNTYIPIRSTIIGKSRVARDPIYLGDQIVTSRVLLDSIGYPRMKASGESSTTKNRLLHASGPYPIPPPNDPKSELNTVSATLNQKLQETEMAPFAPRIRAAAAIHMKQIVLDNQSRTILDEMAPFAPRIRAAAAIHMKQIVLDNQSRTILDVLEPN</sequence>
<dbReference type="Proteomes" id="UP000250235">
    <property type="component" value="Unassembled WGS sequence"/>
</dbReference>
<evidence type="ECO:0000313" key="1">
    <source>
        <dbReference type="EMBL" id="KZV19261.1"/>
    </source>
</evidence>